<dbReference type="OrthoDB" id="220981at2157"/>
<dbReference type="AlphaFoldDB" id="M0NGQ4"/>
<feature type="region of interest" description="Disordered" evidence="1">
    <location>
        <begin position="1"/>
        <end position="30"/>
    </location>
</feature>
<organism evidence="2 3">
    <name type="scientific">Halorubrum lipolyticum DSM 21995</name>
    <dbReference type="NCBI Taxonomy" id="1227482"/>
    <lineage>
        <taxon>Archaea</taxon>
        <taxon>Methanobacteriati</taxon>
        <taxon>Methanobacteriota</taxon>
        <taxon>Stenosarchaea group</taxon>
        <taxon>Halobacteria</taxon>
        <taxon>Halobacteriales</taxon>
        <taxon>Haloferacaceae</taxon>
        <taxon>Halorubrum</taxon>
    </lineage>
</organism>
<keyword evidence="3" id="KW-1185">Reference proteome</keyword>
<proteinExistence type="predicted"/>
<evidence type="ECO:0000256" key="1">
    <source>
        <dbReference type="SAM" id="MobiDB-lite"/>
    </source>
</evidence>
<feature type="compositionally biased region" description="Polar residues" evidence="1">
    <location>
        <begin position="1"/>
        <end position="29"/>
    </location>
</feature>
<sequence>MGLDTNTEVQQIRKVQNEQGDQVSPATEKQQMEIADRVGNHDGLTQIEVTTSGTDPEALPARDVPDGVEVLVEYREANSGNVYVGDENTQLSALAQIGDGRQFPVTDTSLIYIRTPTAGDGVIVTFEVAE</sequence>
<dbReference type="PATRIC" id="fig|1227482.3.peg.3144"/>
<accession>M0NGQ4</accession>
<dbReference type="RefSeq" id="WP_008008230.1">
    <property type="nucleotide sequence ID" value="NZ_AOJG01000041.1"/>
</dbReference>
<dbReference type="EMBL" id="AOJG01000041">
    <property type="protein sequence ID" value="EMA57162.1"/>
    <property type="molecule type" value="Genomic_DNA"/>
</dbReference>
<comment type="caution">
    <text evidence="2">The sequence shown here is derived from an EMBL/GenBank/DDBJ whole genome shotgun (WGS) entry which is preliminary data.</text>
</comment>
<protein>
    <submittedName>
        <fullName evidence="2">Uncharacterized protein</fullName>
    </submittedName>
</protein>
<reference evidence="2 3" key="1">
    <citation type="journal article" date="2014" name="PLoS Genet.">
        <title>Phylogenetically driven sequencing of extremely halophilic archaea reveals strategies for static and dynamic osmo-response.</title>
        <authorList>
            <person name="Becker E.A."/>
            <person name="Seitzer P.M."/>
            <person name="Tritt A."/>
            <person name="Larsen D."/>
            <person name="Krusor M."/>
            <person name="Yao A.I."/>
            <person name="Wu D."/>
            <person name="Madern D."/>
            <person name="Eisen J.A."/>
            <person name="Darling A.E."/>
            <person name="Facciotti M.T."/>
        </authorList>
    </citation>
    <scope>NUCLEOTIDE SEQUENCE [LARGE SCALE GENOMIC DNA]</scope>
    <source>
        <strain evidence="2 3">DSM 21995</strain>
    </source>
</reference>
<name>M0NGQ4_9EURY</name>
<dbReference type="Proteomes" id="UP000011650">
    <property type="component" value="Unassembled WGS sequence"/>
</dbReference>
<dbReference type="STRING" id="1227482.C469_15558"/>
<gene>
    <name evidence="2" type="ORF">C469_15558</name>
</gene>
<evidence type="ECO:0000313" key="3">
    <source>
        <dbReference type="Proteomes" id="UP000011650"/>
    </source>
</evidence>
<evidence type="ECO:0000313" key="2">
    <source>
        <dbReference type="EMBL" id="EMA57162.1"/>
    </source>
</evidence>